<evidence type="ECO:0000256" key="6">
    <source>
        <dbReference type="SAM" id="MobiDB-lite"/>
    </source>
</evidence>
<feature type="transmembrane region" description="Helical" evidence="7">
    <location>
        <begin position="513"/>
        <end position="535"/>
    </location>
</feature>
<evidence type="ECO:0000256" key="4">
    <source>
        <dbReference type="ARBA" id="ARBA00022989"/>
    </source>
</evidence>
<evidence type="ECO:0000256" key="5">
    <source>
        <dbReference type="ARBA" id="ARBA00023136"/>
    </source>
</evidence>
<feature type="transmembrane region" description="Helical" evidence="7">
    <location>
        <begin position="143"/>
        <end position="168"/>
    </location>
</feature>
<dbReference type="PANTHER" id="PTHR45649:SF13">
    <property type="entry name" value="THIAMINE TRANSPORTER THI9"/>
    <property type="match status" value="1"/>
</dbReference>
<keyword evidence="5 7" id="KW-0472">Membrane</keyword>
<evidence type="ECO:0000256" key="7">
    <source>
        <dbReference type="SAM" id="Phobius"/>
    </source>
</evidence>
<feature type="region of interest" description="Disordered" evidence="6">
    <location>
        <begin position="558"/>
        <end position="582"/>
    </location>
</feature>
<dbReference type="GO" id="GO:0016020">
    <property type="term" value="C:membrane"/>
    <property type="evidence" value="ECO:0007669"/>
    <property type="project" value="UniProtKB-SubCell"/>
</dbReference>
<dbReference type="InterPro" id="IPR002293">
    <property type="entry name" value="AA/rel_permease1"/>
</dbReference>
<keyword evidence="4 7" id="KW-1133">Transmembrane helix</keyword>
<proteinExistence type="predicted"/>
<evidence type="ECO:0000256" key="2">
    <source>
        <dbReference type="ARBA" id="ARBA00022448"/>
    </source>
</evidence>
<name>A0A5D3AXG1_9TREE</name>
<evidence type="ECO:0008006" key="10">
    <source>
        <dbReference type="Google" id="ProtNLM"/>
    </source>
</evidence>
<feature type="transmembrane region" description="Helical" evidence="7">
    <location>
        <begin position="84"/>
        <end position="107"/>
    </location>
</feature>
<comment type="subcellular location">
    <subcellularLocation>
        <location evidence="1">Membrane</location>
        <topology evidence="1">Multi-pass membrane protein</topology>
    </subcellularLocation>
</comment>
<organism evidence="8 9">
    <name type="scientific">Cryptococcus floricola</name>
    <dbReference type="NCBI Taxonomy" id="2591691"/>
    <lineage>
        <taxon>Eukaryota</taxon>
        <taxon>Fungi</taxon>
        <taxon>Dikarya</taxon>
        <taxon>Basidiomycota</taxon>
        <taxon>Agaricomycotina</taxon>
        <taxon>Tremellomycetes</taxon>
        <taxon>Tremellales</taxon>
        <taxon>Cryptococcaceae</taxon>
        <taxon>Cryptococcus</taxon>
    </lineage>
</organism>
<feature type="transmembrane region" description="Helical" evidence="7">
    <location>
        <begin position="50"/>
        <end position="72"/>
    </location>
</feature>
<protein>
    <recommendedName>
        <fullName evidence="10">Amino acid permease/ SLC12A domain-containing protein</fullName>
    </recommendedName>
</protein>
<feature type="transmembrane region" description="Helical" evidence="7">
    <location>
        <begin position="230"/>
        <end position="252"/>
    </location>
</feature>
<feature type="transmembrane region" description="Helical" evidence="7">
    <location>
        <begin position="487"/>
        <end position="507"/>
    </location>
</feature>
<evidence type="ECO:0000313" key="9">
    <source>
        <dbReference type="Proteomes" id="UP000322245"/>
    </source>
</evidence>
<comment type="caution">
    <text evidence="8">The sequence shown here is derived from an EMBL/GenBank/DDBJ whole genome shotgun (WGS) entry which is preliminary data.</text>
</comment>
<feature type="transmembrane region" description="Helical" evidence="7">
    <location>
        <begin position="317"/>
        <end position="342"/>
    </location>
</feature>
<keyword evidence="9" id="KW-1185">Reference proteome</keyword>
<feature type="transmembrane region" description="Helical" evidence="7">
    <location>
        <begin position="204"/>
        <end position="223"/>
    </location>
</feature>
<dbReference type="PANTHER" id="PTHR45649">
    <property type="entry name" value="AMINO-ACID PERMEASE BAT1"/>
    <property type="match status" value="1"/>
</dbReference>
<feature type="transmembrane region" description="Helical" evidence="7">
    <location>
        <begin position="362"/>
        <end position="388"/>
    </location>
</feature>
<gene>
    <name evidence="8" type="ORF">B9479_003133</name>
</gene>
<feature type="transmembrane region" description="Helical" evidence="7">
    <location>
        <begin position="448"/>
        <end position="467"/>
    </location>
</feature>
<feature type="transmembrane region" description="Helical" evidence="7">
    <location>
        <begin position="279"/>
        <end position="296"/>
    </location>
</feature>
<feature type="transmembrane region" description="Helical" evidence="7">
    <location>
        <begin position="113"/>
        <end position="131"/>
    </location>
</feature>
<feature type="compositionally biased region" description="Basic and acidic residues" evidence="6">
    <location>
        <begin position="558"/>
        <end position="573"/>
    </location>
</feature>
<dbReference type="GO" id="GO:0022857">
    <property type="term" value="F:transmembrane transporter activity"/>
    <property type="evidence" value="ECO:0007669"/>
    <property type="project" value="InterPro"/>
</dbReference>
<evidence type="ECO:0000256" key="3">
    <source>
        <dbReference type="ARBA" id="ARBA00022692"/>
    </source>
</evidence>
<dbReference type="Proteomes" id="UP000322245">
    <property type="component" value="Unassembled WGS sequence"/>
</dbReference>
<accession>A0A5D3AXG1</accession>
<dbReference type="AlphaFoldDB" id="A0A5D3AXG1"/>
<keyword evidence="2" id="KW-0813">Transport</keyword>
<feature type="region of interest" description="Disordered" evidence="6">
    <location>
        <begin position="1"/>
        <end position="21"/>
    </location>
</feature>
<reference evidence="8 9" key="1">
    <citation type="submission" date="2017-05" db="EMBL/GenBank/DDBJ databases">
        <title>The Genome Sequence of Tsuchiyaea wingfieldii DSM 27421.</title>
        <authorList>
            <person name="Cuomo C."/>
            <person name="Passer A."/>
            <person name="Billmyre B."/>
            <person name="Heitman J."/>
        </authorList>
    </citation>
    <scope>NUCLEOTIDE SEQUENCE [LARGE SCALE GENOMIC DNA]</scope>
    <source>
        <strain evidence="8 9">DSM 27421</strain>
    </source>
</reference>
<feature type="transmembrane region" description="Helical" evidence="7">
    <location>
        <begin position="420"/>
        <end position="442"/>
    </location>
</feature>
<dbReference type="Gene3D" id="1.20.1740.10">
    <property type="entry name" value="Amino acid/polyamine transporter I"/>
    <property type="match status" value="1"/>
</dbReference>
<dbReference type="Pfam" id="PF13520">
    <property type="entry name" value="AA_permease_2"/>
    <property type="match status" value="1"/>
</dbReference>
<evidence type="ECO:0000313" key="8">
    <source>
        <dbReference type="EMBL" id="TYJ56147.1"/>
    </source>
</evidence>
<keyword evidence="3 7" id="KW-0812">Transmembrane</keyword>
<feature type="compositionally biased region" description="Basic and acidic residues" evidence="6">
    <location>
        <begin position="1"/>
        <end position="15"/>
    </location>
</feature>
<sequence>MSTQDRDAPSVKDPRIASSANSAMDEDDVALAKMGYKASLARRWGQLESFAAAFCAMQVSLLIVAGGTRLTLGCRDFLACSRSLIFLGIEGGGPVAVWTTTLVAWVLMVITAAVLAEICSALPLSGSIYIWASESAGKKHARLVGYIVAWWACTAWMTFVASVCQTASNFLLSLFTLYSSSSSSSLNSTFPAGTLTTDNVKFRAVQWALGEGILVCCVGMNYLPQRSYKWVFRGSMGLMMVDALLNLIWLPIGVHNSYGFRSAREVFLAYNNGTGAPQGWNYMLGFLFGSASVIGFDAAGHISEETHNASTRSARGILLSALASGFSQFILSILFLFCLPPLDVYTGFEAQQPFVQVYDLALGRAGAVFMTSLATLGLVLNCSITIVASSRLVFAVARDGVLPFSSWVGRVTDDGRPKNAVTVIALFAGLLLCTILPSGAAFTSLVSAAATPTISAYVLIAFCRLFVTPDSFKNSKMGLGGLAKPFYVITIVWNLVLFAVLISPFSFPTSASIFNYSVVIWGAVTIFGFISWLVTSPETWLHQERVERMKEVAGGEEEKRSRFGVEEEKKEVGGENVGIGGA</sequence>
<evidence type="ECO:0000256" key="1">
    <source>
        <dbReference type="ARBA" id="ARBA00004141"/>
    </source>
</evidence>
<dbReference type="EMBL" id="NIDF01000028">
    <property type="protein sequence ID" value="TYJ56147.1"/>
    <property type="molecule type" value="Genomic_DNA"/>
</dbReference>